<proteinExistence type="predicted"/>
<feature type="region of interest" description="Disordered" evidence="1">
    <location>
        <begin position="108"/>
        <end position="167"/>
    </location>
</feature>
<feature type="region of interest" description="Disordered" evidence="1">
    <location>
        <begin position="1"/>
        <end position="90"/>
    </location>
</feature>
<organism evidence="2 3">
    <name type="scientific">Colocasia esculenta</name>
    <name type="common">Wild taro</name>
    <name type="synonym">Arum esculentum</name>
    <dbReference type="NCBI Taxonomy" id="4460"/>
    <lineage>
        <taxon>Eukaryota</taxon>
        <taxon>Viridiplantae</taxon>
        <taxon>Streptophyta</taxon>
        <taxon>Embryophyta</taxon>
        <taxon>Tracheophyta</taxon>
        <taxon>Spermatophyta</taxon>
        <taxon>Magnoliopsida</taxon>
        <taxon>Liliopsida</taxon>
        <taxon>Araceae</taxon>
        <taxon>Aroideae</taxon>
        <taxon>Colocasieae</taxon>
        <taxon>Colocasia</taxon>
    </lineage>
</organism>
<gene>
    <name evidence="2" type="ORF">Taro_011176</name>
</gene>
<dbReference type="EMBL" id="NMUH01000416">
    <property type="protein sequence ID" value="MQL78742.1"/>
    <property type="molecule type" value="Genomic_DNA"/>
</dbReference>
<protein>
    <submittedName>
        <fullName evidence="2">Uncharacterized protein</fullName>
    </submittedName>
</protein>
<feature type="compositionally biased region" description="Polar residues" evidence="1">
    <location>
        <begin position="677"/>
        <end position="705"/>
    </location>
</feature>
<reference evidence="2" key="1">
    <citation type="submission" date="2017-07" db="EMBL/GenBank/DDBJ databases">
        <title>Taro Niue Genome Assembly and Annotation.</title>
        <authorList>
            <person name="Atibalentja N."/>
            <person name="Keating K."/>
            <person name="Fields C.J."/>
        </authorList>
    </citation>
    <scope>NUCLEOTIDE SEQUENCE</scope>
    <source>
        <strain evidence="2">Niue_2</strain>
        <tissue evidence="2">Leaf</tissue>
    </source>
</reference>
<feature type="region of interest" description="Disordered" evidence="1">
    <location>
        <begin position="665"/>
        <end position="709"/>
    </location>
</feature>
<dbReference type="PANTHER" id="PTHR34775:SF6">
    <property type="entry name" value="TRANSMEMBRANE PROTEIN"/>
    <property type="match status" value="1"/>
</dbReference>
<name>A0A843U0V5_COLES</name>
<feature type="compositionally biased region" description="Acidic residues" evidence="1">
    <location>
        <begin position="42"/>
        <end position="52"/>
    </location>
</feature>
<feature type="compositionally biased region" description="Basic and acidic residues" evidence="1">
    <location>
        <begin position="24"/>
        <end position="35"/>
    </location>
</feature>
<feature type="compositionally biased region" description="Basic and acidic residues" evidence="1">
    <location>
        <begin position="132"/>
        <end position="146"/>
    </location>
</feature>
<feature type="compositionally biased region" description="Polar residues" evidence="1">
    <location>
        <begin position="118"/>
        <end position="127"/>
    </location>
</feature>
<evidence type="ECO:0000256" key="1">
    <source>
        <dbReference type="SAM" id="MobiDB-lite"/>
    </source>
</evidence>
<dbReference type="PANTHER" id="PTHR34775">
    <property type="entry name" value="TRANSMEMBRANE PROTEIN"/>
    <property type="match status" value="1"/>
</dbReference>
<dbReference type="Proteomes" id="UP000652761">
    <property type="component" value="Unassembled WGS sequence"/>
</dbReference>
<evidence type="ECO:0000313" key="3">
    <source>
        <dbReference type="Proteomes" id="UP000652761"/>
    </source>
</evidence>
<accession>A0A843U0V5</accession>
<keyword evidence="3" id="KW-1185">Reference proteome</keyword>
<feature type="compositionally biased region" description="Acidic residues" evidence="1">
    <location>
        <begin position="147"/>
        <end position="164"/>
    </location>
</feature>
<dbReference type="AlphaFoldDB" id="A0A843U0V5"/>
<comment type="caution">
    <text evidence="2">The sequence shown here is derived from an EMBL/GenBank/DDBJ whole genome shotgun (WGS) entry which is preliminary data.</text>
</comment>
<evidence type="ECO:0000313" key="2">
    <source>
        <dbReference type="EMBL" id="MQL78742.1"/>
    </source>
</evidence>
<sequence length="761" mass="82375">MANSSEAGMTTEETGGETPQFLRRGIERPGKKDAPFAKLSGLDDDEHLDADDLLTPASSGLPGSGEDGMAASGALPYDPHTNYLSPRPQFLRYNPGRLREIFLRRETGPEGAEGDSSGEGTPATSLPSPLPRLEHGLGDLEPSHDEESCEDMGEEEDDDDDTAEEERPSWCNLVGKVLLVLGILFSITGYISSMDSFCAPFSSQKFQTFEGDYLQTQDGVQESAANASMNSDAYSGDSMHTYMDSHLSSLDGFCKVVEGEQLQEEGKSMVNSGRGASVNDVTPNSNMVIIGDWPISSAEELQGETQMKTPENCDLRCSNDEVLKDLLALSEEEGDEYAIHSLELHERGKMVADESKLLVDDENLNAGVARVGGEDEVFMHAGVVPVGEEIEVFMNAGVVPVEGESEVFMNAGVVPLEEEIAVFMNAGVVPVEGESEVFMNAGVVPVEEEIKGFISTDDKVRNPVEGNRHNRDTISEEQVEDVMVEAEMEEPVGMTLELDKAAESPGRRATSGFAEKDGSFGGGGDGGFSLYGMEVAVTVLMAIALATFTFLRFPSPREARTLVKDDASASFPTSGWASEGEFELPTTEKLKRDFDLLAKTGRFGDHGSYCPAVELLKEGHSDSSISTEKYEELHGTHPPTVELLGEFSVAELGFFRTGDSFLGKKTTKANGRHPQSPEMSMSNSLATVDQSTLGSSTTESALQRQPDQEKLEGKQVQIVCFPDEQLSFYIGKLTYQAMQHNPLVFTFFSSPLLNSPTACKN</sequence>
<dbReference type="OrthoDB" id="1938687at2759"/>
<feature type="compositionally biased region" description="Low complexity" evidence="1">
    <location>
        <begin position="1"/>
        <end position="18"/>
    </location>
</feature>